<reference evidence="1" key="1">
    <citation type="submission" date="2020-11" db="EMBL/GenBank/DDBJ databases">
        <authorList>
            <person name="Tran Van P."/>
        </authorList>
    </citation>
    <scope>NUCLEOTIDE SEQUENCE</scope>
</reference>
<evidence type="ECO:0000313" key="1">
    <source>
        <dbReference type="EMBL" id="CAD7423923.1"/>
    </source>
</evidence>
<sequence>MTSEFEKKMRGRNELSLIPEDRRAVTSDVARLQPTEIRTSISPSSAVKLNKTSALANYATEAAYVTMGTTYTLNNHSLHFKGTSLLHFRVEIIANWTVLGETAALSSQLVFLMRNILQIVNTLVTCSRRKEKASERMGWWEGRTMMRGDGPVKERCFGRKLPNLSGAGGELRRTDALRCGFGRMGRYSLQVVVT</sequence>
<dbReference type="AlphaFoldDB" id="A0A7R9DY56"/>
<gene>
    <name evidence="1" type="ORF">TMSB3V08_LOCUS891</name>
</gene>
<accession>A0A7R9DY56</accession>
<name>A0A7R9DY56_9NEOP</name>
<protein>
    <submittedName>
        <fullName evidence="1">Uncharacterized protein</fullName>
    </submittedName>
</protein>
<dbReference type="EMBL" id="OB792731">
    <property type="protein sequence ID" value="CAD7423923.1"/>
    <property type="molecule type" value="Genomic_DNA"/>
</dbReference>
<organism evidence="1">
    <name type="scientific">Timema monikensis</name>
    <dbReference type="NCBI Taxonomy" id="170555"/>
    <lineage>
        <taxon>Eukaryota</taxon>
        <taxon>Metazoa</taxon>
        <taxon>Ecdysozoa</taxon>
        <taxon>Arthropoda</taxon>
        <taxon>Hexapoda</taxon>
        <taxon>Insecta</taxon>
        <taxon>Pterygota</taxon>
        <taxon>Neoptera</taxon>
        <taxon>Polyneoptera</taxon>
        <taxon>Phasmatodea</taxon>
        <taxon>Timematodea</taxon>
        <taxon>Timematoidea</taxon>
        <taxon>Timematidae</taxon>
        <taxon>Timema</taxon>
    </lineage>
</organism>
<proteinExistence type="predicted"/>